<gene>
    <name evidence="2" type="ORF">Tci_441473</name>
</gene>
<feature type="compositionally biased region" description="Acidic residues" evidence="1">
    <location>
        <begin position="1"/>
        <end position="19"/>
    </location>
</feature>
<feature type="non-terminal residue" evidence="2">
    <location>
        <position position="58"/>
    </location>
</feature>
<comment type="caution">
    <text evidence="2">The sequence shown here is derived from an EMBL/GenBank/DDBJ whole genome shotgun (WGS) entry which is preliminary data.</text>
</comment>
<evidence type="ECO:0000313" key="2">
    <source>
        <dbReference type="EMBL" id="GEY69499.1"/>
    </source>
</evidence>
<evidence type="ECO:0000256" key="1">
    <source>
        <dbReference type="SAM" id="MobiDB-lite"/>
    </source>
</evidence>
<organism evidence="2">
    <name type="scientific">Tanacetum cinerariifolium</name>
    <name type="common">Dalmatian daisy</name>
    <name type="synonym">Chrysanthemum cinerariifolium</name>
    <dbReference type="NCBI Taxonomy" id="118510"/>
    <lineage>
        <taxon>Eukaryota</taxon>
        <taxon>Viridiplantae</taxon>
        <taxon>Streptophyta</taxon>
        <taxon>Embryophyta</taxon>
        <taxon>Tracheophyta</taxon>
        <taxon>Spermatophyta</taxon>
        <taxon>Magnoliopsida</taxon>
        <taxon>eudicotyledons</taxon>
        <taxon>Gunneridae</taxon>
        <taxon>Pentapetalae</taxon>
        <taxon>asterids</taxon>
        <taxon>campanulids</taxon>
        <taxon>Asterales</taxon>
        <taxon>Asteraceae</taxon>
        <taxon>Asteroideae</taxon>
        <taxon>Anthemideae</taxon>
        <taxon>Anthemidinae</taxon>
        <taxon>Tanacetum</taxon>
    </lineage>
</organism>
<dbReference type="EMBL" id="BKCJ010200987">
    <property type="protein sequence ID" value="GEY69499.1"/>
    <property type="molecule type" value="Genomic_DNA"/>
</dbReference>
<name>A0A699HTC0_TANCI</name>
<feature type="compositionally biased region" description="Polar residues" evidence="1">
    <location>
        <begin position="20"/>
        <end position="30"/>
    </location>
</feature>
<reference evidence="2" key="1">
    <citation type="journal article" date="2019" name="Sci. Rep.">
        <title>Draft genome of Tanacetum cinerariifolium, the natural source of mosquito coil.</title>
        <authorList>
            <person name="Yamashiro T."/>
            <person name="Shiraishi A."/>
            <person name="Satake H."/>
            <person name="Nakayama K."/>
        </authorList>
    </citation>
    <scope>NUCLEOTIDE SEQUENCE</scope>
</reference>
<sequence>MGGDESDSTTWDFDGEETQIFDSPNSSFGNKFNGDDADPLDTLQSTLPFEETVRCEDE</sequence>
<proteinExistence type="predicted"/>
<protein>
    <submittedName>
        <fullName evidence="2">Uncharacterized protein</fullName>
    </submittedName>
</protein>
<feature type="region of interest" description="Disordered" evidence="1">
    <location>
        <begin position="1"/>
        <end position="58"/>
    </location>
</feature>
<accession>A0A699HTC0</accession>
<dbReference type="AlphaFoldDB" id="A0A699HTC0"/>